<evidence type="ECO:0000313" key="2">
    <source>
        <dbReference type="EMBL" id="SNV50428.1"/>
    </source>
</evidence>
<evidence type="ECO:0000313" key="3">
    <source>
        <dbReference type="Proteomes" id="UP000215196"/>
    </source>
</evidence>
<keyword evidence="1" id="KW-0472">Membrane</keyword>
<proteinExistence type="predicted"/>
<feature type="transmembrane region" description="Helical" evidence="1">
    <location>
        <begin position="33"/>
        <end position="50"/>
    </location>
</feature>
<evidence type="ECO:0008006" key="4">
    <source>
        <dbReference type="Google" id="ProtNLM"/>
    </source>
</evidence>
<dbReference type="KEGG" id="ctak:4412677_02365"/>
<accession>A0A239XWY6</accession>
<feature type="transmembrane region" description="Helical" evidence="1">
    <location>
        <begin position="7"/>
        <end position="27"/>
    </location>
</feature>
<gene>
    <name evidence="2" type="ORF">SAMEA4412677_02365</name>
</gene>
<dbReference type="InterPro" id="IPR043727">
    <property type="entry name" value="Lmo0937-like"/>
</dbReference>
<name>A0A239XWY6_9FLAO</name>
<sequence>MIAMSNSLFYVVSAVLFITWFLGFMVFDAGGEIHFVFLAAVLVIVYKIFIDHKTNNRL</sequence>
<dbReference type="RefSeq" id="WP_198409819.1">
    <property type="nucleotide sequence ID" value="NZ_LT906465.1"/>
</dbReference>
<dbReference type="EMBL" id="LT906465">
    <property type="protein sequence ID" value="SNV50428.1"/>
    <property type="molecule type" value="Genomic_DNA"/>
</dbReference>
<keyword evidence="1" id="KW-1133">Transmembrane helix</keyword>
<protein>
    <recommendedName>
        <fullName evidence="4">Lmo0937 family membrane protein</fullName>
    </recommendedName>
</protein>
<reference evidence="2 3" key="1">
    <citation type="submission" date="2017-06" db="EMBL/GenBank/DDBJ databases">
        <authorList>
            <consortium name="Pathogen Informatics"/>
        </authorList>
    </citation>
    <scope>NUCLEOTIDE SEQUENCE [LARGE SCALE GENOMIC DNA]</scope>
    <source>
        <strain evidence="2 3">NCTC13490</strain>
    </source>
</reference>
<evidence type="ECO:0000256" key="1">
    <source>
        <dbReference type="SAM" id="Phobius"/>
    </source>
</evidence>
<dbReference type="Pfam" id="PF18919">
    <property type="entry name" value="DUF5670"/>
    <property type="match status" value="1"/>
</dbReference>
<dbReference type="Proteomes" id="UP000215196">
    <property type="component" value="Chromosome 1"/>
</dbReference>
<dbReference type="AlphaFoldDB" id="A0A239XWY6"/>
<keyword evidence="3" id="KW-1185">Reference proteome</keyword>
<keyword evidence="1" id="KW-0812">Transmembrane</keyword>
<dbReference type="NCBIfam" id="NF033488">
    <property type="entry name" value="lmo0937_fam_TM"/>
    <property type="match status" value="1"/>
</dbReference>
<organism evidence="2 3">
    <name type="scientific">Chryseobacterium taklimakanense</name>
    <dbReference type="NCBI Taxonomy" id="536441"/>
    <lineage>
        <taxon>Bacteria</taxon>
        <taxon>Pseudomonadati</taxon>
        <taxon>Bacteroidota</taxon>
        <taxon>Flavobacteriia</taxon>
        <taxon>Flavobacteriales</taxon>
        <taxon>Weeksellaceae</taxon>
        <taxon>Chryseobacterium group</taxon>
        <taxon>Chryseobacterium</taxon>
    </lineage>
</organism>